<name>A0A928X4Y0_LEPEC</name>
<evidence type="ECO:0000313" key="15">
    <source>
        <dbReference type="EMBL" id="MBE9066758.1"/>
    </source>
</evidence>
<evidence type="ECO:0000256" key="6">
    <source>
        <dbReference type="ARBA" id="ARBA00022642"/>
    </source>
</evidence>
<keyword evidence="6" id="KW-0662">Pyridine nucleotide biosynthesis</keyword>
<keyword evidence="8 12" id="KW-0808">Transferase</keyword>
<protein>
    <recommendedName>
        <fullName evidence="11">Probable nicotinate-nucleotide pyrophosphorylase [carboxylating]</fullName>
        <ecNumber evidence="5">2.4.2.19</ecNumber>
    </recommendedName>
    <alternativeName>
        <fullName evidence="9">Quinolinate phosphoribosyltransferase [decarboxylating]</fullName>
    </alternativeName>
</protein>
<dbReference type="FunFam" id="3.20.20.70:FF:000030">
    <property type="entry name" value="Nicotinate-nucleotide pyrophosphorylase, carboxylating"/>
    <property type="match status" value="1"/>
</dbReference>
<evidence type="ECO:0000256" key="7">
    <source>
        <dbReference type="ARBA" id="ARBA00022676"/>
    </source>
</evidence>
<dbReference type="SUPFAM" id="SSF51690">
    <property type="entry name" value="Nicotinate/Quinolinate PRTase C-terminal domain-like"/>
    <property type="match status" value="1"/>
</dbReference>
<dbReference type="InterPro" id="IPR037128">
    <property type="entry name" value="Quinolinate_PRibosylTase_N_sf"/>
</dbReference>
<evidence type="ECO:0000256" key="10">
    <source>
        <dbReference type="ARBA" id="ARBA00047445"/>
    </source>
</evidence>
<dbReference type="InterPro" id="IPR027277">
    <property type="entry name" value="NadC/ModD"/>
</dbReference>
<dbReference type="Gene3D" id="3.20.20.70">
    <property type="entry name" value="Aldolase class I"/>
    <property type="match status" value="1"/>
</dbReference>
<dbReference type="EMBL" id="JADEXP010000057">
    <property type="protein sequence ID" value="MBE9066758.1"/>
    <property type="molecule type" value="Genomic_DNA"/>
</dbReference>
<dbReference type="NCBIfam" id="TIGR00078">
    <property type="entry name" value="nadC"/>
    <property type="match status" value="1"/>
</dbReference>
<accession>A0A928X4Y0</accession>
<reference evidence="15" key="1">
    <citation type="submission" date="2020-10" db="EMBL/GenBank/DDBJ databases">
        <authorList>
            <person name="Castelo-Branco R."/>
            <person name="Eusebio N."/>
            <person name="Adriana R."/>
            <person name="Vieira A."/>
            <person name="Brugerolle De Fraissinette N."/>
            <person name="Rezende De Castro R."/>
            <person name="Schneider M.P."/>
            <person name="Vasconcelos V."/>
            <person name="Leao P.N."/>
        </authorList>
    </citation>
    <scope>NUCLEOTIDE SEQUENCE</scope>
    <source>
        <strain evidence="15">LEGE 11479</strain>
    </source>
</reference>
<dbReference type="PIRSF" id="PIRSF006250">
    <property type="entry name" value="NadC_ModD"/>
    <property type="match status" value="1"/>
</dbReference>
<dbReference type="AlphaFoldDB" id="A0A928X4Y0"/>
<comment type="subunit">
    <text evidence="4">Hexamer formed by 3 homodimers.</text>
</comment>
<evidence type="ECO:0000256" key="4">
    <source>
        <dbReference type="ARBA" id="ARBA00011218"/>
    </source>
</evidence>
<evidence type="ECO:0000256" key="12">
    <source>
        <dbReference type="PIRNR" id="PIRNR006250"/>
    </source>
</evidence>
<dbReference type="FunFam" id="3.90.1170.20:FF:000001">
    <property type="entry name" value="Nicotinate-nucleotide diphosphorylase (Carboxylating)"/>
    <property type="match status" value="1"/>
</dbReference>
<dbReference type="SUPFAM" id="SSF54675">
    <property type="entry name" value="Nicotinate/Quinolinate PRTase N-terminal domain-like"/>
    <property type="match status" value="1"/>
</dbReference>
<evidence type="ECO:0000256" key="1">
    <source>
        <dbReference type="ARBA" id="ARBA00003237"/>
    </source>
</evidence>
<dbReference type="Proteomes" id="UP000615026">
    <property type="component" value="Unassembled WGS sequence"/>
</dbReference>
<comment type="similarity">
    <text evidence="3 12">Belongs to the NadC/ModD family.</text>
</comment>
<feature type="domain" description="Quinolinate phosphoribosyl transferase C-terminal" evidence="13">
    <location>
        <begin position="112"/>
        <end position="280"/>
    </location>
</feature>
<sequence length="282" mass="30346">MLPPNILIKPWLEQWLREDLGRGDWAVQGLGSLAAQTGQAQWVAKSSGVVCGLPVAQQVFELLDSTVEWTMLVSDGEPVTAGQPLVKLQGPLGVLLTGERVALNLVMRLSGVATATRQYVDAIATFPSQFVDTRKTTPGLRVLEKYATHTGGARNHRMGLDDSVMVKDNHIAAAGGIEAAIAHIRQRMPYPLMLEVETESMAQVKTAIAAGADIIMLDNMSPEQMREAVSLIRQTAAHIKIEASGNISLETIKTVAATGVDYISSSGPITRAPWLDISMRIA</sequence>
<proteinExistence type="inferred from homology"/>
<dbReference type="InterPro" id="IPR036068">
    <property type="entry name" value="Nicotinate_pribotase-like_C"/>
</dbReference>
<evidence type="ECO:0000256" key="9">
    <source>
        <dbReference type="ARBA" id="ARBA00033102"/>
    </source>
</evidence>
<dbReference type="InterPro" id="IPR013785">
    <property type="entry name" value="Aldolase_TIM"/>
</dbReference>
<dbReference type="InterPro" id="IPR022412">
    <property type="entry name" value="Quinolinate_PRibosylTrfase_N"/>
</dbReference>
<dbReference type="GO" id="GO:0005737">
    <property type="term" value="C:cytoplasm"/>
    <property type="evidence" value="ECO:0007669"/>
    <property type="project" value="TreeGrafter"/>
</dbReference>
<evidence type="ECO:0000256" key="2">
    <source>
        <dbReference type="ARBA" id="ARBA00004893"/>
    </source>
</evidence>
<organism evidence="15 16">
    <name type="scientific">Leptolyngbya cf. ectocarpi LEGE 11479</name>
    <dbReference type="NCBI Taxonomy" id="1828722"/>
    <lineage>
        <taxon>Bacteria</taxon>
        <taxon>Bacillati</taxon>
        <taxon>Cyanobacteriota</taxon>
        <taxon>Cyanophyceae</taxon>
        <taxon>Leptolyngbyales</taxon>
        <taxon>Leptolyngbyaceae</taxon>
        <taxon>Leptolyngbya group</taxon>
        <taxon>Leptolyngbya</taxon>
    </lineage>
</organism>
<feature type="domain" description="Quinolinate phosphoribosyl transferase N-terminal" evidence="14">
    <location>
        <begin position="35"/>
        <end position="110"/>
    </location>
</feature>
<comment type="catalytic activity">
    <reaction evidence="10">
        <text>nicotinate beta-D-ribonucleotide + CO2 + diphosphate = quinolinate + 5-phospho-alpha-D-ribose 1-diphosphate + 2 H(+)</text>
        <dbReference type="Rhea" id="RHEA:12733"/>
        <dbReference type="ChEBI" id="CHEBI:15378"/>
        <dbReference type="ChEBI" id="CHEBI:16526"/>
        <dbReference type="ChEBI" id="CHEBI:29959"/>
        <dbReference type="ChEBI" id="CHEBI:33019"/>
        <dbReference type="ChEBI" id="CHEBI:57502"/>
        <dbReference type="ChEBI" id="CHEBI:58017"/>
        <dbReference type="EC" id="2.4.2.19"/>
    </reaction>
</comment>
<dbReference type="InterPro" id="IPR004393">
    <property type="entry name" value="NadC"/>
</dbReference>
<dbReference type="GO" id="GO:0004514">
    <property type="term" value="F:nicotinate-nucleotide diphosphorylase (carboxylating) activity"/>
    <property type="evidence" value="ECO:0007669"/>
    <property type="project" value="UniProtKB-EC"/>
</dbReference>
<comment type="function">
    <text evidence="1">Involved in the catabolism of quinolinic acid (QA).</text>
</comment>
<dbReference type="GO" id="GO:0009435">
    <property type="term" value="P:NAD+ biosynthetic process"/>
    <property type="evidence" value="ECO:0007669"/>
    <property type="project" value="InterPro"/>
</dbReference>
<evidence type="ECO:0000256" key="5">
    <source>
        <dbReference type="ARBA" id="ARBA00011944"/>
    </source>
</evidence>
<evidence type="ECO:0000256" key="8">
    <source>
        <dbReference type="ARBA" id="ARBA00022679"/>
    </source>
</evidence>
<dbReference type="CDD" id="cd01572">
    <property type="entry name" value="QPRTase"/>
    <property type="match status" value="1"/>
</dbReference>
<dbReference type="PANTHER" id="PTHR32179:SF3">
    <property type="entry name" value="NICOTINATE-NUCLEOTIDE PYROPHOSPHORYLASE [CARBOXYLATING]"/>
    <property type="match status" value="1"/>
</dbReference>
<evidence type="ECO:0000256" key="11">
    <source>
        <dbReference type="ARBA" id="ARBA00069173"/>
    </source>
</evidence>
<dbReference type="Gene3D" id="3.90.1170.20">
    <property type="entry name" value="Quinolinate phosphoribosyl transferase, N-terminal domain"/>
    <property type="match status" value="1"/>
</dbReference>
<keyword evidence="7 12" id="KW-0328">Glycosyltransferase</keyword>
<dbReference type="InterPro" id="IPR002638">
    <property type="entry name" value="Quinolinate_PRibosylTrfase_C"/>
</dbReference>
<dbReference type="GO" id="GO:0034213">
    <property type="term" value="P:quinolinate catabolic process"/>
    <property type="evidence" value="ECO:0007669"/>
    <property type="project" value="TreeGrafter"/>
</dbReference>
<evidence type="ECO:0000313" key="16">
    <source>
        <dbReference type="Proteomes" id="UP000615026"/>
    </source>
</evidence>
<evidence type="ECO:0000259" key="14">
    <source>
        <dbReference type="Pfam" id="PF02749"/>
    </source>
</evidence>
<comment type="pathway">
    <text evidence="2">Cofactor biosynthesis; NAD(+) biosynthesis; nicotinate D-ribonucleotide from quinolinate: step 1/1.</text>
</comment>
<dbReference type="Pfam" id="PF01729">
    <property type="entry name" value="QRPTase_C"/>
    <property type="match status" value="1"/>
</dbReference>
<evidence type="ECO:0000256" key="3">
    <source>
        <dbReference type="ARBA" id="ARBA00009400"/>
    </source>
</evidence>
<dbReference type="EC" id="2.4.2.19" evidence="5"/>
<dbReference type="Pfam" id="PF02749">
    <property type="entry name" value="QRPTase_N"/>
    <property type="match status" value="1"/>
</dbReference>
<comment type="caution">
    <text evidence="15">The sequence shown here is derived from an EMBL/GenBank/DDBJ whole genome shotgun (WGS) entry which is preliminary data.</text>
</comment>
<evidence type="ECO:0000259" key="13">
    <source>
        <dbReference type="Pfam" id="PF01729"/>
    </source>
</evidence>
<gene>
    <name evidence="15" type="ORF">IQ260_08845</name>
</gene>
<dbReference type="PANTHER" id="PTHR32179">
    <property type="entry name" value="NICOTINATE-NUCLEOTIDE PYROPHOSPHORYLASE [CARBOXYLATING]"/>
    <property type="match status" value="1"/>
</dbReference>
<dbReference type="RefSeq" id="WP_193992737.1">
    <property type="nucleotide sequence ID" value="NZ_JADEXP010000057.1"/>
</dbReference>
<keyword evidence="16" id="KW-1185">Reference proteome</keyword>